<dbReference type="HOGENOM" id="CLU_061401_0_0_1"/>
<dbReference type="InterPro" id="IPR036179">
    <property type="entry name" value="Ig-like_dom_sf"/>
</dbReference>
<evidence type="ECO:0000259" key="5">
    <source>
        <dbReference type="PROSITE" id="PS50835"/>
    </source>
</evidence>
<dbReference type="SUPFAM" id="SSF48726">
    <property type="entry name" value="Immunoglobulin"/>
    <property type="match status" value="7"/>
</dbReference>
<sequence length="804" mass="92124">MSALTASLYSTFLFVSFFMLVSADQKIIKAESGQRVTLTCRAQNNKIKFVHWSRADLEPDYFILYRDGELLSDNQHPSFKNRVDLQDRQMKDGDVSLILKDVTTADDGTYKCHVFVEETRSWELISIINLNVFPDEQIITAESGQHITLTCRAPNNKIKFVHWSRADLEPEYLLVFRDGQSLLNNQHPSFKNRVDLLDKQMKDGDVSLILEDVTLNDDGTYKCRVFMEETRSWKLSIIKVTVSSDKKIITAESGQSVTLTCQAPNNKIKFVHWSRADLEPEYVLFYRDGQLLPDDQHPFFKNRVDLQDRQMKDGDVSLILKDVTTADDGTYQCRIFTEETRSWKSVSIINLNVPPDQKNIMAESGQDVTLPCHASNNKVKFVHWSRADLEPEYLFIYRDEQFLLDKKHSSFKNSVDLQDRQMKDGDVSLILKEVTSADNGTYMCRVFMDEIRSWKLSIINLSVPPDQRNITALSRKSVILPCGAPSNSKVKFIYWSRADLEPEYLLVVRDGQALLDTQHPSFKNRVDLQDIQMKDGDVSLILNNVNTADDGTYQCHIFMEETRSWKLSIIYLSVPLIHKDATAESGQNVTLTCRAPNNNIDVLEWSRADLDTEYVLLYRDEQFDTDNQHPSFKNRVDLQDRQMKDGDVSLILKDVTINDAGTYECRIFMRGTNHKDSKPISSVTLGVVPPDQKNITAESGQDVTLTYQAPNNNIRAVHWSRADLGDEYALVFRDGLFLPDNQHPSFKNRVDLQDRQMKNGDVSVILKDVTINDAGTYECGVFMEQTCSWKLISIIYLRVVPPGE</sequence>
<dbReference type="GO" id="GO:0050852">
    <property type="term" value="P:T cell receptor signaling pathway"/>
    <property type="evidence" value="ECO:0007669"/>
    <property type="project" value="TreeGrafter"/>
</dbReference>
<feature type="domain" description="Ig-like" evidence="5">
    <location>
        <begin position="355"/>
        <end position="446"/>
    </location>
</feature>
<dbReference type="InterPro" id="IPR003598">
    <property type="entry name" value="Ig_sub2"/>
</dbReference>
<feature type="domain" description="Ig-like" evidence="5">
    <location>
        <begin position="238"/>
        <end position="347"/>
    </location>
</feature>
<name>I3KLS4_ORENI</name>
<comment type="subcellular location">
    <subcellularLocation>
        <location evidence="1">Membrane</location>
    </subcellularLocation>
</comment>
<dbReference type="GO" id="GO:0001817">
    <property type="term" value="P:regulation of cytokine production"/>
    <property type="evidence" value="ECO:0007669"/>
    <property type="project" value="TreeGrafter"/>
</dbReference>
<feature type="domain" description="Ig-like" evidence="5">
    <location>
        <begin position="575"/>
        <end position="681"/>
    </location>
</feature>
<evidence type="ECO:0000256" key="3">
    <source>
        <dbReference type="ARBA" id="ARBA00023319"/>
    </source>
</evidence>
<reference evidence="6" key="2">
    <citation type="submission" date="2025-08" db="UniProtKB">
        <authorList>
            <consortium name="Ensembl"/>
        </authorList>
    </citation>
    <scope>IDENTIFICATION</scope>
</reference>
<dbReference type="eggNOG" id="ENOG502SVGE">
    <property type="taxonomic scope" value="Eukaryota"/>
</dbReference>
<dbReference type="PANTHER" id="PTHR24100:SF151">
    <property type="entry name" value="ICOS LIGAND"/>
    <property type="match status" value="1"/>
</dbReference>
<gene>
    <name evidence="6" type="primary">LOC102078781</name>
</gene>
<dbReference type="GeneTree" id="ENSGT00940000156511"/>
<dbReference type="GO" id="GO:0005102">
    <property type="term" value="F:signaling receptor binding"/>
    <property type="evidence" value="ECO:0007669"/>
    <property type="project" value="TreeGrafter"/>
</dbReference>
<evidence type="ECO:0000256" key="4">
    <source>
        <dbReference type="SAM" id="SignalP"/>
    </source>
</evidence>
<dbReference type="PROSITE" id="PS50835">
    <property type="entry name" value="IG_LIKE"/>
    <property type="match status" value="6"/>
</dbReference>
<feature type="domain" description="Ig-like" evidence="5">
    <location>
        <begin position="30"/>
        <end position="114"/>
    </location>
</feature>
<accession>I3KLS4</accession>
<dbReference type="PANTHER" id="PTHR24100">
    <property type="entry name" value="BUTYROPHILIN"/>
    <property type="match status" value="1"/>
</dbReference>
<evidence type="ECO:0000256" key="1">
    <source>
        <dbReference type="ARBA" id="ARBA00004370"/>
    </source>
</evidence>
<feature type="signal peptide" evidence="4">
    <location>
        <begin position="1"/>
        <end position="23"/>
    </location>
</feature>
<keyword evidence="3" id="KW-0393">Immunoglobulin domain</keyword>
<feature type="chain" id="PRO_5025338518" evidence="4">
    <location>
        <begin position="24"/>
        <end position="804"/>
    </location>
</feature>
<reference evidence="6" key="3">
    <citation type="submission" date="2025-09" db="UniProtKB">
        <authorList>
            <consortium name="Ensembl"/>
        </authorList>
    </citation>
    <scope>IDENTIFICATION</scope>
</reference>
<keyword evidence="4" id="KW-0732">Signal</keyword>
<evidence type="ECO:0000313" key="7">
    <source>
        <dbReference type="Proteomes" id="UP000005207"/>
    </source>
</evidence>
<feature type="domain" description="Ig-like" evidence="5">
    <location>
        <begin position="134"/>
        <end position="236"/>
    </location>
</feature>
<proteinExistence type="predicted"/>
<dbReference type="Gene3D" id="2.60.40.10">
    <property type="entry name" value="Immunoglobulins"/>
    <property type="match status" value="7"/>
</dbReference>
<dbReference type="SMART" id="SM00409">
    <property type="entry name" value="IG"/>
    <property type="match status" value="7"/>
</dbReference>
<evidence type="ECO:0000313" key="6">
    <source>
        <dbReference type="Ensembl" id="ENSONIP00000022069.2"/>
    </source>
</evidence>
<keyword evidence="2" id="KW-0472">Membrane</keyword>
<reference evidence="7" key="1">
    <citation type="submission" date="2012-01" db="EMBL/GenBank/DDBJ databases">
        <title>The Genome Sequence of Oreochromis niloticus (Nile Tilapia).</title>
        <authorList>
            <consortium name="Broad Institute Genome Assembly Team"/>
            <consortium name="Broad Institute Sequencing Platform"/>
            <person name="Di Palma F."/>
            <person name="Johnson J."/>
            <person name="Lander E.S."/>
            <person name="Lindblad-Toh K."/>
        </authorList>
    </citation>
    <scope>NUCLEOTIDE SEQUENCE [LARGE SCALE GENOMIC DNA]</scope>
</reference>
<dbReference type="AlphaFoldDB" id="I3KLS4"/>
<dbReference type="SMART" id="SM00408">
    <property type="entry name" value="IGc2"/>
    <property type="match status" value="7"/>
</dbReference>
<organism evidence="6 7">
    <name type="scientific">Oreochromis niloticus</name>
    <name type="common">Nile tilapia</name>
    <name type="synonym">Tilapia nilotica</name>
    <dbReference type="NCBI Taxonomy" id="8128"/>
    <lineage>
        <taxon>Eukaryota</taxon>
        <taxon>Metazoa</taxon>
        <taxon>Chordata</taxon>
        <taxon>Craniata</taxon>
        <taxon>Vertebrata</taxon>
        <taxon>Euteleostomi</taxon>
        <taxon>Actinopterygii</taxon>
        <taxon>Neopterygii</taxon>
        <taxon>Teleostei</taxon>
        <taxon>Neoteleostei</taxon>
        <taxon>Acanthomorphata</taxon>
        <taxon>Ovalentaria</taxon>
        <taxon>Cichlomorphae</taxon>
        <taxon>Cichliformes</taxon>
        <taxon>Cichlidae</taxon>
        <taxon>African cichlids</taxon>
        <taxon>Pseudocrenilabrinae</taxon>
        <taxon>Oreochromini</taxon>
        <taxon>Oreochromis</taxon>
    </lineage>
</organism>
<evidence type="ECO:0000256" key="2">
    <source>
        <dbReference type="ARBA" id="ARBA00023136"/>
    </source>
</evidence>
<dbReference type="InterPro" id="IPR013783">
    <property type="entry name" value="Ig-like_fold"/>
</dbReference>
<dbReference type="Proteomes" id="UP000005207">
    <property type="component" value="Linkage group LG3"/>
</dbReference>
<dbReference type="Ensembl" id="ENSONIT00000022088.2">
    <property type="protein sequence ID" value="ENSONIP00000022069.2"/>
    <property type="gene ID" value="ENSONIG00000017500.2"/>
</dbReference>
<dbReference type="InterPro" id="IPR007110">
    <property type="entry name" value="Ig-like_dom"/>
</dbReference>
<dbReference type="Pfam" id="PF07686">
    <property type="entry name" value="V-set"/>
    <property type="match status" value="7"/>
</dbReference>
<dbReference type="InterPro" id="IPR013106">
    <property type="entry name" value="Ig_V-set"/>
</dbReference>
<feature type="domain" description="Ig-like" evidence="5">
    <location>
        <begin position="465"/>
        <end position="568"/>
    </location>
</feature>
<dbReference type="OMA" id="KWTAHTG"/>
<dbReference type="GO" id="GO:0009897">
    <property type="term" value="C:external side of plasma membrane"/>
    <property type="evidence" value="ECO:0007669"/>
    <property type="project" value="TreeGrafter"/>
</dbReference>
<dbReference type="InterPro" id="IPR050504">
    <property type="entry name" value="IgSF_BTN/MOG"/>
</dbReference>
<keyword evidence="7" id="KW-1185">Reference proteome</keyword>
<dbReference type="InterPro" id="IPR003599">
    <property type="entry name" value="Ig_sub"/>
</dbReference>
<protein>
    <submittedName>
        <fullName evidence="6">Hemicentin-1</fullName>
    </submittedName>
</protein>
<dbReference type="SMART" id="SM00406">
    <property type="entry name" value="IGv"/>
    <property type="match status" value="7"/>
</dbReference>